<accession>A0A8I6XW87</accession>
<organism evidence="2 3">
    <name type="scientific">Hordeum vulgare subsp. vulgare</name>
    <name type="common">Domesticated barley</name>
    <dbReference type="NCBI Taxonomy" id="112509"/>
    <lineage>
        <taxon>Eukaryota</taxon>
        <taxon>Viridiplantae</taxon>
        <taxon>Streptophyta</taxon>
        <taxon>Embryophyta</taxon>
        <taxon>Tracheophyta</taxon>
        <taxon>Spermatophyta</taxon>
        <taxon>Magnoliopsida</taxon>
        <taxon>Liliopsida</taxon>
        <taxon>Poales</taxon>
        <taxon>Poaceae</taxon>
        <taxon>BOP clade</taxon>
        <taxon>Pooideae</taxon>
        <taxon>Triticodae</taxon>
        <taxon>Triticeae</taxon>
        <taxon>Hordeinae</taxon>
        <taxon>Hordeum</taxon>
    </lineage>
</organism>
<name>A0A8I6XW87_HORVV</name>
<sequence>MSRQTRVQAPPPPPPYSWPATAVTSEPTLTPDVAASYGIAPSMQTMGTSTPPGYWSSSGSPPLMPVKDFSGMDSYPPGGFLSYFKNPPIPAISSQTSHESLVPHNISIGGGHPPYAPVMAPHPSMAKGMIPDNVEICRTDKRLSWTKEEDKRLFSAWLNNSNDPIAGNCKKADRYWQDVTATYNSTTPKNRKREMNQVKDRFHRVNKKVGWFAASWQKATGIYASGQSDLQLQEKALKFYEEDYKQGQFKYMHCWKAVEGWPKWETYMQMLQKLKKRKASEIVEPLEELDSDEDISRPPGNKTAKTEQKNNAKGKGKTLIGIEIDEMEEKLDKFMAAQAKMEDVE</sequence>
<evidence type="ECO:0008006" key="4">
    <source>
        <dbReference type="Google" id="ProtNLM"/>
    </source>
</evidence>
<keyword evidence="3" id="KW-1185">Reference proteome</keyword>
<feature type="region of interest" description="Disordered" evidence="1">
    <location>
        <begin position="286"/>
        <end position="317"/>
    </location>
</feature>
<reference evidence="3" key="1">
    <citation type="journal article" date="2012" name="Nature">
        <title>A physical, genetic and functional sequence assembly of the barley genome.</title>
        <authorList>
            <consortium name="The International Barley Genome Sequencing Consortium"/>
            <person name="Mayer K.F."/>
            <person name="Waugh R."/>
            <person name="Brown J.W."/>
            <person name="Schulman A."/>
            <person name="Langridge P."/>
            <person name="Platzer M."/>
            <person name="Fincher G.B."/>
            <person name="Muehlbauer G.J."/>
            <person name="Sato K."/>
            <person name="Close T.J."/>
            <person name="Wise R.P."/>
            <person name="Stein N."/>
        </authorList>
    </citation>
    <scope>NUCLEOTIDE SEQUENCE [LARGE SCALE GENOMIC DNA]</scope>
    <source>
        <strain evidence="3">cv. Morex</strain>
    </source>
</reference>
<evidence type="ECO:0000313" key="2">
    <source>
        <dbReference type="EnsemblPlants" id="HORVU.MOREX.r3.5HG0534110.1"/>
    </source>
</evidence>
<protein>
    <recommendedName>
        <fullName evidence="4">Myb-like domain-containing protein</fullName>
    </recommendedName>
</protein>
<dbReference type="Gramene" id="HORVU.MOREX.r3.5HG0534110.1">
    <property type="protein sequence ID" value="HORVU.MOREX.r3.5HG0534110.1"/>
    <property type="gene ID" value="HORVU.MOREX.r3.5HG0534110"/>
</dbReference>
<dbReference type="AlphaFoldDB" id="A0A8I6XW87"/>
<evidence type="ECO:0000256" key="1">
    <source>
        <dbReference type="SAM" id="MobiDB-lite"/>
    </source>
</evidence>
<dbReference type="Proteomes" id="UP000011116">
    <property type="component" value="Chromosome 5H"/>
</dbReference>
<reference evidence="2" key="2">
    <citation type="submission" date="2020-10" db="EMBL/GenBank/DDBJ databases">
        <authorList>
            <person name="Scholz U."/>
            <person name="Mascher M."/>
            <person name="Fiebig A."/>
        </authorList>
    </citation>
    <scope>NUCLEOTIDE SEQUENCE [LARGE SCALE GENOMIC DNA]</scope>
    <source>
        <strain evidence="2">cv. Morex</strain>
    </source>
</reference>
<proteinExistence type="predicted"/>
<feature type="region of interest" description="Disordered" evidence="1">
    <location>
        <begin position="1"/>
        <end position="24"/>
    </location>
</feature>
<reference evidence="2" key="3">
    <citation type="submission" date="2022-01" db="UniProtKB">
        <authorList>
            <consortium name="EnsemblPlants"/>
        </authorList>
    </citation>
    <scope>IDENTIFICATION</scope>
    <source>
        <strain evidence="2">subsp. vulgare</strain>
    </source>
</reference>
<evidence type="ECO:0000313" key="3">
    <source>
        <dbReference type="Proteomes" id="UP000011116"/>
    </source>
</evidence>
<dbReference type="EnsemblPlants" id="HORVU.MOREX.r3.5HG0534110.1">
    <property type="protein sequence ID" value="HORVU.MOREX.r3.5HG0534110.1"/>
    <property type="gene ID" value="HORVU.MOREX.r3.5HG0534110"/>
</dbReference>
<dbReference type="PANTHER" id="PTHR45224:SF16">
    <property type="entry name" value="OS01G0527900 PROTEIN"/>
    <property type="match status" value="1"/>
</dbReference>
<dbReference type="PANTHER" id="PTHR45224">
    <property type="entry name" value="OS01G0527900 PROTEIN-RELATED"/>
    <property type="match status" value="1"/>
</dbReference>